<feature type="transmembrane region" description="Helical" evidence="1">
    <location>
        <begin position="12"/>
        <end position="32"/>
    </location>
</feature>
<feature type="transmembrane region" description="Helical" evidence="1">
    <location>
        <begin position="96"/>
        <end position="114"/>
    </location>
</feature>
<dbReference type="EMBL" id="WMEQ01000005">
    <property type="protein sequence ID" value="MYL33832.1"/>
    <property type="molecule type" value="Genomic_DNA"/>
</dbReference>
<keyword evidence="1" id="KW-0812">Transmembrane</keyword>
<dbReference type="AlphaFoldDB" id="A0A6I5A0S7"/>
<feature type="transmembrane region" description="Helical" evidence="1">
    <location>
        <begin position="38"/>
        <end position="60"/>
    </location>
</feature>
<feature type="transmembrane region" description="Helical" evidence="1">
    <location>
        <begin position="134"/>
        <end position="153"/>
    </location>
</feature>
<evidence type="ECO:0000256" key="1">
    <source>
        <dbReference type="SAM" id="Phobius"/>
    </source>
</evidence>
<protein>
    <submittedName>
        <fullName evidence="2">Uncharacterized protein</fullName>
    </submittedName>
</protein>
<accession>A0A6I5A0S7</accession>
<feature type="transmembrane region" description="Helical" evidence="1">
    <location>
        <begin position="72"/>
        <end position="90"/>
    </location>
</feature>
<keyword evidence="1" id="KW-0472">Membrane</keyword>
<proteinExistence type="predicted"/>
<comment type="caution">
    <text evidence="2">The sequence shown here is derived from an EMBL/GenBank/DDBJ whole genome shotgun (WGS) entry which is preliminary data.</text>
</comment>
<reference evidence="2 3" key="1">
    <citation type="submission" date="2019-11" db="EMBL/GenBank/DDBJ databases">
        <title>Genome sequences of 17 halophilic strains isolated from different environments.</title>
        <authorList>
            <person name="Furrow R.E."/>
        </authorList>
    </citation>
    <scope>NUCLEOTIDE SEQUENCE [LARGE SCALE GENOMIC DNA]</scope>
    <source>
        <strain evidence="2 3">22514_16_FS</strain>
    </source>
</reference>
<feature type="transmembrane region" description="Helical" evidence="1">
    <location>
        <begin position="159"/>
        <end position="178"/>
    </location>
</feature>
<sequence length="195" mass="22704">MSSNKATFTEAEIHSTFLFNLFLGSLFSVAPQPSMDSFLVNIAIVFIILFLQIITWIKYAHRKVFVIEFQKIFMFLPLSIFLLIPILRVFYDNRFFFLLALGLWLAVAIVTYVYRHTIILGLQEEGTKVLKLFIAYSLIIILFGIIILFYINYATTPSGFVVAVIFYLLNFIFLYLVFPIMKNAYLKEKETELDT</sequence>
<evidence type="ECO:0000313" key="3">
    <source>
        <dbReference type="Proteomes" id="UP000468638"/>
    </source>
</evidence>
<evidence type="ECO:0000313" key="2">
    <source>
        <dbReference type="EMBL" id="MYL33832.1"/>
    </source>
</evidence>
<name>A0A6I5A0S7_9BACI</name>
<dbReference type="Proteomes" id="UP000468638">
    <property type="component" value="Unassembled WGS sequence"/>
</dbReference>
<keyword evidence="1" id="KW-1133">Transmembrane helix</keyword>
<gene>
    <name evidence="2" type="ORF">GLW05_09495</name>
</gene>
<dbReference type="RefSeq" id="WP_160850466.1">
    <property type="nucleotide sequence ID" value="NZ_WMEQ01000005.1"/>
</dbReference>
<organism evidence="2 3">
    <name type="scientific">Pontibacillus yanchengensis</name>
    <dbReference type="NCBI Taxonomy" id="462910"/>
    <lineage>
        <taxon>Bacteria</taxon>
        <taxon>Bacillati</taxon>
        <taxon>Bacillota</taxon>
        <taxon>Bacilli</taxon>
        <taxon>Bacillales</taxon>
        <taxon>Bacillaceae</taxon>
        <taxon>Pontibacillus</taxon>
    </lineage>
</organism>